<comment type="caution">
    <text evidence="1">The sequence shown here is derived from an EMBL/GenBank/DDBJ whole genome shotgun (WGS) entry which is preliminary data.</text>
</comment>
<sequence length="51" mass="5956">MLGCVCQTQHETFLETIQVLRSLNHLFLIQTSLPKTSRFHEHSPLTPKYKC</sequence>
<dbReference type="Proteomes" id="UP000013996">
    <property type="component" value="Unassembled WGS sequence"/>
</dbReference>
<evidence type="ECO:0000313" key="1">
    <source>
        <dbReference type="EMBL" id="EOQ87552.1"/>
    </source>
</evidence>
<dbReference type="EMBL" id="AOGX02000035">
    <property type="protein sequence ID" value="EOQ87552.1"/>
    <property type="molecule type" value="Genomic_DNA"/>
</dbReference>
<dbReference type="STRING" id="1249483.LEP1GSC202_2965"/>
<organism evidence="1 2">
    <name type="scientific">Leptospira yanagawae serovar Saopaulo str. Sao Paulo = ATCC 700523</name>
    <dbReference type="NCBI Taxonomy" id="1249483"/>
    <lineage>
        <taxon>Bacteria</taxon>
        <taxon>Pseudomonadati</taxon>
        <taxon>Spirochaetota</taxon>
        <taxon>Spirochaetia</taxon>
        <taxon>Leptospirales</taxon>
        <taxon>Leptospiraceae</taxon>
        <taxon>Leptospira</taxon>
    </lineage>
</organism>
<reference evidence="1 2" key="1">
    <citation type="submission" date="2013-04" db="EMBL/GenBank/DDBJ databases">
        <authorList>
            <person name="Harkins D.M."/>
            <person name="Durkin A.S."/>
            <person name="Brinkac L.M."/>
            <person name="Haft D.H."/>
            <person name="Selengut J.D."/>
            <person name="Sanka R."/>
            <person name="DePew J."/>
            <person name="Purushe J."/>
            <person name="Hartskeerl R.A."/>
            <person name="Ahmed A."/>
            <person name="van der Linden H."/>
            <person name="Goris M.G.A."/>
            <person name="Vinetz J.M."/>
            <person name="Sutton G.G."/>
            <person name="Nierman W.C."/>
            <person name="Fouts D.E."/>
        </authorList>
    </citation>
    <scope>NUCLEOTIDE SEQUENCE [LARGE SCALE GENOMIC DNA]</scope>
    <source>
        <strain evidence="1 2">Sao Paulo</strain>
    </source>
</reference>
<evidence type="ECO:0000313" key="2">
    <source>
        <dbReference type="Proteomes" id="UP000013996"/>
    </source>
</evidence>
<name>A0A5E8H9M3_9LEPT</name>
<accession>A0A5E8H9M3</accession>
<gene>
    <name evidence="1" type="ORF">LEP1GSC202_2965</name>
</gene>
<proteinExistence type="predicted"/>
<protein>
    <submittedName>
        <fullName evidence="1">Uncharacterized protein</fullName>
    </submittedName>
</protein>
<dbReference type="AlphaFoldDB" id="A0A5E8H9M3"/>